<dbReference type="PANTHER" id="PTHR43673:SF2">
    <property type="entry name" value="NITROREDUCTASE"/>
    <property type="match status" value="1"/>
</dbReference>
<keyword evidence="8" id="KW-1185">Reference proteome</keyword>
<gene>
    <name evidence="7" type="ORF">FGU65_01845</name>
</gene>
<dbReference type="SUPFAM" id="SSF55469">
    <property type="entry name" value="FMN-dependent nitroreductase-like"/>
    <property type="match status" value="1"/>
</dbReference>
<comment type="similarity">
    <text evidence="2">Belongs to the nitroreductase family.</text>
</comment>
<proteinExistence type="inferred from homology"/>
<dbReference type="Pfam" id="PF00881">
    <property type="entry name" value="Nitroreductase"/>
    <property type="match status" value="2"/>
</dbReference>
<dbReference type="PANTHER" id="PTHR43673">
    <property type="entry name" value="NAD(P)H NITROREDUCTASE YDGI-RELATED"/>
    <property type="match status" value="1"/>
</dbReference>
<dbReference type="Gene3D" id="3.40.109.10">
    <property type="entry name" value="NADH Oxidase"/>
    <property type="match status" value="1"/>
</dbReference>
<comment type="cofactor">
    <cofactor evidence="1">
        <name>FMN</name>
        <dbReference type="ChEBI" id="CHEBI:58210"/>
    </cofactor>
</comment>
<keyword evidence="4" id="KW-0288">FMN</keyword>
<evidence type="ECO:0000256" key="2">
    <source>
        <dbReference type="ARBA" id="ARBA00007118"/>
    </source>
</evidence>
<comment type="caution">
    <text evidence="7">The sequence shown here is derived from an EMBL/GenBank/DDBJ whole genome shotgun (WGS) entry which is preliminary data.</text>
</comment>
<sequence>MESTDVLDLIKRRYSVRSFRPDAVEEDALRQVLEAARLAPTAANRQPFRFIVIRTAGREEEIRRIYGKEFFWEAPILICACTVPARAWRRSDGKNYSDVDVAIAVDHMTLAAASLGLGTHWVAAFDAGAAREVLGIPKDAEPVVFTPLGYPADQPGEKVRKDLSDLVRYERW</sequence>
<dbReference type="InterPro" id="IPR000415">
    <property type="entry name" value="Nitroreductase-like"/>
</dbReference>
<reference evidence="7" key="1">
    <citation type="submission" date="2019-05" db="EMBL/GenBank/DDBJ databases">
        <title>Methanoculleus sp. FWC-SCC1, a methanogenic archaeon isolated from deep marine cold seep.</title>
        <authorList>
            <person name="Chen Y.-W."/>
            <person name="Chen S.-C."/>
            <person name="Teng N.-H."/>
            <person name="Lai M.-C."/>
        </authorList>
    </citation>
    <scope>NUCLEOTIDE SEQUENCE</scope>
    <source>
        <strain evidence="7">FWC-SCC1</strain>
    </source>
</reference>
<dbReference type="RefSeq" id="WP_301662698.1">
    <property type="nucleotide sequence ID" value="NZ_VCYH01000001.1"/>
</dbReference>
<dbReference type="Proteomes" id="UP001168338">
    <property type="component" value="Unassembled WGS sequence"/>
</dbReference>
<evidence type="ECO:0000256" key="1">
    <source>
        <dbReference type="ARBA" id="ARBA00001917"/>
    </source>
</evidence>
<dbReference type="InterPro" id="IPR029479">
    <property type="entry name" value="Nitroreductase"/>
</dbReference>
<evidence type="ECO:0000256" key="4">
    <source>
        <dbReference type="ARBA" id="ARBA00022643"/>
    </source>
</evidence>
<keyword evidence="3" id="KW-0285">Flavoprotein</keyword>
<evidence type="ECO:0000256" key="5">
    <source>
        <dbReference type="ARBA" id="ARBA00023002"/>
    </source>
</evidence>
<protein>
    <submittedName>
        <fullName evidence="7">Nitroreductase</fullName>
    </submittedName>
</protein>
<feature type="domain" description="Nitroreductase" evidence="6">
    <location>
        <begin position="67"/>
        <end position="150"/>
    </location>
</feature>
<evidence type="ECO:0000256" key="3">
    <source>
        <dbReference type="ARBA" id="ARBA00022630"/>
    </source>
</evidence>
<name>A0ABT8M6U1_9EURY</name>
<organism evidence="7 8">
    <name type="scientific">Methanoculleus frigidifontis</name>
    <dbReference type="NCBI Taxonomy" id="2584085"/>
    <lineage>
        <taxon>Archaea</taxon>
        <taxon>Methanobacteriati</taxon>
        <taxon>Methanobacteriota</taxon>
        <taxon>Stenosarchaea group</taxon>
        <taxon>Methanomicrobia</taxon>
        <taxon>Methanomicrobiales</taxon>
        <taxon>Methanomicrobiaceae</taxon>
        <taxon>Methanoculleus</taxon>
    </lineage>
</organism>
<dbReference type="EMBL" id="VCYH01000001">
    <property type="protein sequence ID" value="MDN7023652.1"/>
    <property type="molecule type" value="Genomic_DNA"/>
</dbReference>
<evidence type="ECO:0000313" key="8">
    <source>
        <dbReference type="Proteomes" id="UP001168338"/>
    </source>
</evidence>
<keyword evidence="5" id="KW-0560">Oxidoreductase</keyword>
<accession>A0ABT8M6U1</accession>
<feature type="domain" description="Nitroreductase" evidence="6">
    <location>
        <begin position="10"/>
        <end position="59"/>
    </location>
</feature>
<evidence type="ECO:0000313" key="7">
    <source>
        <dbReference type="EMBL" id="MDN7023652.1"/>
    </source>
</evidence>
<dbReference type="CDD" id="cd20609">
    <property type="entry name" value="nitroreductase"/>
    <property type="match status" value="1"/>
</dbReference>
<evidence type="ECO:0000259" key="6">
    <source>
        <dbReference type="Pfam" id="PF00881"/>
    </source>
</evidence>